<dbReference type="CDD" id="cd20541">
    <property type="entry name" value="CYCLIN_CNTD1"/>
    <property type="match status" value="1"/>
</dbReference>
<name>A0A915E362_9BILA</name>
<dbReference type="PANTHER" id="PTHR21615:SF2">
    <property type="entry name" value="CYCLIN N-TERMINAL DOMAIN-CONTAINING PROTEIN 1"/>
    <property type="match status" value="1"/>
</dbReference>
<dbReference type="SUPFAM" id="SSF47954">
    <property type="entry name" value="Cyclin-like"/>
    <property type="match status" value="1"/>
</dbReference>
<accession>A0A915E362</accession>
<dbReference type="Proteomes" id="UP000887574">
    <property type="component" value="Unplaced"/>
</dbReference>
<dbReference type="GO" id="GO:0007131">
    <property type="term" value="P:reciprocal meiotic recombination"/>
    <property type="evidence" value="ECO:0007669"/>
    <property type="project" value="TreeGrafter"/>
</dbReference>
<protein>
    <submittedName>
        <fullName evidence="3">Cyclin N-terminal domain-containing protein 1</fullName>
    </submittedName>
</protein>
<dbReference type="InterPro" id="IPR036915">
    <property type="entry name" value="Cyclin-like_sf"/>
</dbReference>
<organism evidence="2 3">
    <name type="scientific">Ditylenchus dipsaci</name>
    <dbReference type="NCBI Taxonomy" id="166011"/>
    <lineage>
        <taxon>Eukaryota</taxon>
        <taxon>Metazoa</taxon>
        <taxon>Ecdysozoa</taxon>
        <taxon>Nematoda</taxon>
        <taxon>Chromadorea</taxon>
        <taxon>Rhabditida</taxon>
        <taxon>Tylenchina</taxon>
        <taxon>Tylenchomorpha</taxon>
        <taxon>Sphaerularioidea</taxon>
        <taxon>Anguinidae</taxon>
        <taxon>Anguininae</taxon>
        <taxon>Ditylenchus</taxon>
    </lineage>
</organism>
<dbReference type="Gene3D" id="1.10.472.10">
    <property type="entry name" value="Cyclin-like"/>
    <property type="match status" value="1"/>
</dbReference>
<evidence type="ECO:0000313" key="3">
    <source>
        <dbReference type="WBParaSite" id="jg26468"/>
    </source>
</evidence>
<feature type="compositionally biased region" description="Polar residues" evidence="1">
    <location>
        <begin position="12"/>
        <end position="29"/>
    </location>
</feature>
<keyword evidence="2" id="KW-1185">Reference proteome</keyword>
<dbReference type="GO" id="GO:0035861">
    <property type="term" value="C:site of double-strand break"/>
    <property type="evidence" value="ECO:0007669"/>
    <property type="project" value="TreeGrafter"/>
</dbReference>
<evidence type="ECO:0000313" key="2">
    <source>
        <dbReference type="Proteomes" id="UP000887574"/>
    </source>
</evidence>
<proteinExistence type="predicted"/>
<feature type="compositionally biased region" description="Basic residues" evidence="1">
    <location>
        <begin position="1"/>
        <end position="11"/>
    </location>
</feature>
<sequence length="322" mass="37163">MNRQKNHRHSVRSNTENNQATSTNRSAVNSIDPNFEEQAGLHPELVTDWLSILIKENRERIENVNDTFRIFVHSKSVQYFFTICLRLRLPQDVKYIAIGIFNDFMIEHICGLYTMISCLPDRSNEEKIKEWDKIESTISRQLTLRVISCIQIASKIHSYNDSLCTKSVRRCLQSLGLSYTEEAVKKSEVRVLNTVGFCVNTRQTPVAYIESVLEILIIRKKDDRMNVRNLWEYSILILDCVFLRMEEVYLRLLVMIHGQEARHLGRDRIIRLQSDYLLLSAGVILSSCLCVHGSDFAGEIVPLLGQICSLPVEDARTFPLLL</sequence>
<dbReference type="PANTHER" id="PTHR21615">
    <property type="entry name" value="CYCLIN N-TERMINAL DOMAIN-CONTAINING PROTEIN 1"/>
    <property type="match status" value="1"/>
</dbReference>
<reference evidence="3" key="1">
    <citation type="submission" date="2022-11" db="UniProtKB">
        <authorList>
            <consortium name="WormBaseParasite"/>
        </authorList>
    </citation>
    <scope>IDENTIFICATION</scope>
</reference>
<evidence type="ECO:0000256" key="1">
    <source>
        <dbReference type="SAM" id="MobiDB-lite"/>
    </source>
</evidence>
<dbReference type="WBParaSite" id="jg26468">
    <property type="protein sequence ID" value="jg26468"/>
    <property type="gene ID" value="jg26468"/>
</dbReference>
<dbReference type="AlphaFoldDB" id="A0A915E362"/>
<feature type="region of interest" description="Disordered" evidence="1">
    <location>
        <begin position="1"/>
        <end position="29"/>
    </location>
</feature>